<evidence type="ECO:0000313" key="2">
    <source>
        <dbReference type="Proteomes" id="UP000016534"/>
    </source>
</evidence>
<proteinExistence type="predicted"/>
<dbReference type="EMBL" id="AHCF02000017">
    <property type="protein sequence ID" value="ERG61437.1"/>
    <property type="molecule type" value="Genomic_DNA"/>
</dbReference>
<organism evidence="1 2">
    <name type="scientific">Pseudoalteromonas undina</name>
    <dbReference type="NCBI Taxonomy" id="43660"/>
    <lineage>
        <taxon>Bacteria</taxon>
        <taxon>Pseudomonadati</taxon>
        <taxon>Pseudomonadota</taxon>
        <taxon>Gammaproteobacteria</taxon>
        <taxon>Alteromonadales</taxon>
        <taxon>Pseudoalteromonadaceae</taxon>
        <taxon>Pseudoalteromonas</taxon>
    </lineage>
</organism>
<keyword evidence="2" id="KW-1185">Reference proteome</keyword>
<name>A0ABN0NJ65_9GAMM</name>
<reference evidence="1" key="2">
    <citation type="submission" date="2013-04" db="EMBL/GenBank/DDBJ databases">
        <title>Genome sequence of Pseudoalteromonas undina.</title>
        <authorList>
            <person name="Xie B.-B."/>
            <person name="Rong J.-C."/>
            <person name="Qin Q.-L."/>
            <person name="Shu Y.-L."/>
            <person name="Zhang Y.-Z."/>
        </authorList>
    </citation>
    <scope>NUCLEOTIDE SEQUENCE</scope>
    <source>
        <strain evidence="1">NCIMB 2128</strain>
    </source>
</reference>
<sequence length="98" mass="11396">MNFDEEEALFENIKSGHNDNYLITDTTWRFFLKIEDNKLYRCHSKKVGWCSEAPGELGEQFNFIDVVSVSNDEVVLKLKEKTKNITVVDSDASHYFGR</sequence>
<dbReference type="Proteomes" id="UP000016534">
    <property type="component" value="Unassembled WGS sequence"/>
</dbReference>
<evidence type="ECO:0000313" key="1">
    <source>
        <dbReference type="EMBL" id="ERG61437.1"/>
    </source>
</evidence>
<protein>
    <submittedName>
        <fullName evidence="1">Uncharacterized protein</fullName>
    </submittedName>
</protein>
<gene>
    <name evidence="1" type="ORF">PUND_10004</name>
</gene>
<accession>A0ABN0NJ65</accession>
<comment type="caution">
    <text evidence="1">The sequence shown here is derived from an EMBL/GenBank/DDBJ whole genome shotgun (WGS) entry which is preliminary data.</text>
</comment>
<reference evidence="1" key="1">
    <citation type="journal article" date="2012" name="J. Bacteriol.">
        <title>Genome sequences of type strains of seven species of the marine bacterium Pseudoalteromonas.</title>
        <authorList>
            <person name="Xie B.B."/>
            <person name="Shu Y.L."/>
            <person name="Qin Q.L."/>
            <person name="Rong J.C."/>
            <person name="Zhang X.Y."/>
            <person name="Chen X.L."/>
            <person name="Shi M."/>
            <person name="He H.L."/>
            <person name="Zhou B.C."/>
            <person name="Zhang Y.Z."/>
        </authorList>
    </citation>
    <scope>NUCLEOTIDE SEQUENCE [LARGE SCALE GENOMIC DNA]</scope>
    <source>
        <strain evidence="1">NCIMB 2128</strain>
    </source>
</reference>